<dbReference type="InterPro" id="IPR000241">
    <property type="entry name" value="RlmKL-like_Mtase"/>
</dbReference>
<organism evidence="3 4">
    <name type="scientific">Candidula unifasciata</name>
    <dbReference type="NCBI Taxonomy" id="100452"/>
    <lineage>
        <taxon>Eukaryota</taxon>
        <taxon>Metazoa</taxon>
        <taxon>Spiralia</taxon>
        <taxon>Lophotrochozoa</taxon>
        <taxon>Mollusca</taxon>
        <taxon>Gastropoda</taxon>
        <taxon>Heterobranchia</taxon>
        <taxon>Euthyneura</taxon>
        <taxon>Panpulmonata</taxon>
        <taxon>Eupulmonata</taxon>
        <taxon>Stylommatophora</taxon>
        <taxon>Helicina</taxon>
        <taxon>Helicoidea</taxon>
        <taxon>Geomitridae</taxon>
        <taxon>Candidula</taxon>
    </lineage>
</organism>
<name>A0A8S4A4A9_9EUPU</name>
<dbReference type="Gene3D" id="3.30.2130.30">
    <property type="match status" value="2"/>
</dbReference>
<evidence type="ECO:0000313" key="3">
    <source>
        <dbReference type="EMBL" id="CAG5134865.1"/>
    </source>
</evidence>
<feature type="region of interest" description="Disordered" evidence="1">
    <location>
        <begin position="556"/>
        <end position="581"/>
    </location>
</feature>
<dbReference type="Gene3D" id="3.40.50.150">
    <property type="entry name" value="Vaccinia Virus protein VP39"/>
    <property type="match status" value="1"/>
</dbReference>
<evidence type="ECO:0000313" key="4">
    <source>
        <dbReference type="Proteomes" id="UP000678393"/>
    </source>
</evidence>
<reference evidence="3" key="1">
    <citation type="submission" date="2021-04" db="EMBL/GenBank/DDBJ databases">
        <authorList>
            <consortium name="Molecular Ecology Group"/>
        </authorList>
    </citation>
    <scope>NUCLEOTIDE SEQUENCE</scope>
</reference>
<dbReference type="PANTHER" id="PTHR14911">
    <property type="entry name" value="THUMP DOMAIN-CONTAINING"/>
    <property type="match status" value="1"/>
</dbReference>
<dbReference type="Proteomes" id="UP000678393">
    <property type="component" value="Unassembled WGS sequence"/>
</dbReference>
<dbReference type="CDD" id="cd11715">
    <property type="entry name" value="THUMP_AdoMetMT"/>
    <property type="match status" value="1"/>
</dbReference>
<gene>
    <name evidence="3" type="ORF">CUNI_LOCUS20423</name>
</gene>
<dbReference type="AlphaFoldDB" id="A0A8S4A4A9"/>
<evidence type="ECO:0000256" key="1">
    <source>
        <dbReference type="SAM" id="MobiDB-lite"/>
    </source>
</evidence>
<dbReference type="CDD" id="cd02440">
    <property type="entry name" value="AdoMet_MTases"/>
    <property type="match status" value="1"/>
</dbReference>
<dbReference type="PANTHER" id="PTHR14911:SF1">
    <property type="entry name" value="THUMP DOMAIN-CONTAINING PROTEIN 2"/>
    <property type="match status" value="1"/>
</dbReference>
<dbReference type="EMBL" id="CAJHNH020007667">
    <property type="protein sequence ID" value="CAG5134865.1"/>
    <property type="molecule type" value="Genomic_DNA"/>
</dbReference>
<dbReference type="SUPFAM" id="SSF143437">
    <property type="entry name" value="THUMP domain-like"/>
    <property type="match status" value="1"/>
</dbReference>
<feature type="compositionally biased region" description="Polar residues" evidence="1">
    <location>
        <begin position="556"/>
        <end position="572"/>
    </location>
</feature>
<proteinExistence type="predicted"/>
<dbReference type="InterPro" id="IPR029063">
    <property type="entry name" value="SAM-dependent_MTases_sf"/>
</dbReference>
<dbReference type="GO" id="GO:0003723">
    <property type="term" value="F:RNA binding"/>
    <property type="evidence" value="ECO:0007669"/>
    <property type="project" value="InterPro"/>
</dbReference>
<dbReference type="OrthoDB" id="2013972at2759"/>
<accession>A0A8S4A4A9</accession>
<dbReference type="GO" id="GO:0030488">
    <property type="term" value="P:tRNA methylation"/>
    <property type="evidence" value="ECO:0007669"/>
    <property type="project" value="TreeGrafter"/>
</dbReference>
<protein>
    <recommendedName>
        <fullName evidence="2">Ribosomal RNA large subunit methyltransferase K/L-like methyltransferase domain-containing protein</fullName>
    </recommendedName>
</protein>
<sequence>MNPERESISFFATAGRGTEEFAADEIRKKVMPGEVSTRDGKVFFRLLSSAIELNIKKILALRSVERVFVGITDYNNSTYITNKRTFLDKLMCSVTSQENISNAVKVLADILSQSHKNKTESMSVSTCTQNTSVTTLPGHDNQSLSVHLWPIKKSCVNEKAADFSLSRQKFENSSSDRVSPAEKYQKLDVNILHTTEVSVAKTECDRRTLSDKASHGLWQASSGCECTDGLNETPECDRRSDHNCVTQAAVDCSEVRQVRSDCDISGLNGCAGQIYSSHKMYREKDTVNNCRSTVYHACSLNCYNDDKDNQQEIHKQDSIKEDTNDSTHKESLSFRMSIKCSGKVSRWLNTKKLSRDLGWRVARATGWRVDLRKPQYEVCVHISDDYVTVGVPLTRFPLSKRVYLVDSGLRAPIAWIMSQLCSIKAGDIVLDPMCGKATILIEASSDVKDAWFVGSDRDSSQLEKALQNVITCSHPATVSLLEADGLNMPYRDGCVDVVVCDAPFNHKHLLTLAPEMFYSKFVREIYRVLRPQGSCVLLVSEQLQHVVLSIIQGTEGTQQPAPCPTSEASSQGRSKDPDTHFEHDKATESLVGLTFVSSHYVKLGETHACILVLHKES</sequence>
<evidence type="ECO:0000259" key="2">
    <source>
        <dbReference type="Pfam" id="PF01170"/>
    </source>
</evidence>
<dbReference type="GO" id="GO:0043527">
    <property type="term" value="C:tRNA methyltransferase complex"/>
    <property type="evidence" value="ECO:0007669"/>
    <property type="project" value="UniProtKB-ARBA"/>
</dbReference>
<dbReference type="SUPFAM" id="SSF53335">
    <property type="entry name" value="S-adenosyl-L-methionine-dependent methyltransferases"/>
    <property type="match status" value="1"/>
</dbReference>
<keyword evidence="4" id="KW-1185">Reference proteome</keyword>
<feature type="domain" description="Ribosomal RNA large subunit methyltransferase K/L-like methyltransferase" evidence="2">
    <location>
        <begin position="400"/>
        <end position="542"/>
    </location>
</feature>
<dbReference type="Pfam" id="PF01170">
    <property type="entry name" value="UPF0020"/>
    <property type="match status" value="1"/>
</dbReference>
<comment type="caution">
    <text evidence="3">The sequence shown here is derived from an EMBL/GenBank/DDBJ whole genome shotgun (WGS) entry which is preliminary data.</text>
</comment>
<dbReference type="GO" id="GO:0016423">
    <property type="term" value="F:tRNA (guanine) methyltransferase activity"/>
    <property type="evidence" value="ECO:0007669"/>
    <property type="project" value="TreeGrafter"/>
</dbReference>